<accession>A0A1N7STJ2</accession>
<reference evidence="2" key="1">
    <citation type="submission" date="2016-12" db="EMBL/GenBank/DDBJ databases">
        <authorList>
            <person name="Moulin L."/>
        </authorList>
    </citation>
    <scope>NUCLEOTIDE SEQUENCE [LARGE SCALE GENOMIC DNA]</scope>
    <source>
        <strain evidence="2">STM 7183</strain>
    </source>
</reference>
<evidence type="ECO:0000256" key="1">
    <source>
        <dbReference type="SAM" id="MobiDB-lite"/>
    </source>
</evidence>
<sequence>MIGHLLPATNHVRYESSRSRGRAAGEGAHVNARRLDRHCSSRNSGAPCFCKCIHALEQRLTTASFNILNDPVARGHFLGNYMGLAASGPTTVYPLFGVAGSQGRQCRQTLRENRHW</sequence>
<evidence type="ECO:0000313" key="2">
    <source>
        <dbReference type="EMBL" id="SIT50715.1"/>
    </source>
</evidence>
<proteinExistence type="predicted"/>
<gene>
    <name evidence="2" type="ORF">BN2476_930013</name>
</gene>
<protein>
    <submittedName>
        <fullName evidence="2">Uncharacterized protein</fullName>
    </submittedName>
</protein>
<name>A0A1N7STJ2_9BURK</name>
<organism evidence="2 3">
    <name type="scientific">Paraburkholderia piptadeniae</name>
    <dbReference type="NCBI Taxonomy" id="1701573"/>
    <lineage>
        <taxon>Bacteria</taxon>
        <taxon>Pseudomonadati</taxon>
        <taxon>Pseudomonadota</taxon>
        <taxon>Betaproteobacteria</taxon>
        <taxon>Burkholderiales</taxon>
        <taxon>Burkholderiaceae</taxon>
        <taxon>Paraburkholderia</taxon>
    </lineage>
</organism>
<comment type="caution">
    <text evidence="2">The sequence shown here is derived from an EMBL/GenBank/DDBJ whole genome shotgun (WGS) entry which is preliminary data.</text>
</comment>
<feature type="region of interest" description="Disordered" evidence="1">
    <location>
        <begin position="1"/>
        <end position="28"/>
    </location>
</feature>
<dbReference type="EMBL" id="CYGY02000093">
    <property type="protein sequence ID" value="SIT50715.1"/>
    <property type="molecule type" value="Genomic_DNA"/>
</dbReference>
<keyword evidence="3" id="KW-1185">Reference proteome</keyword>
<evidence type="ECO:0000313" key="3">
    <source>
        <dbReference type="Proteomes" id="UP000195569"/>
    </source>
</evidence>
<dbReference type="Proteomes" id="UP000195569">
    <property type="component" value="Unassembled WGS sequence"/>
</dbReference>
<dbReference type="AlphaFoldDB" id="A0A1N7STJ2"/>